<evidence type="ECO:0000313" key="5">
    <source>
        <dbReference type="Proteomes" id="UP001205906"/>
    </source>
</evidence>
<gene>
    <name evidence="4" type="ORF">NGM99_19420</name>
</gene>
<dbReference type="InterPro" id="IPR058788">
    <property type="entry name" value="ApnL_N"/>
</dbReference>
<evidence type="ECO:0000313" key="4">
    <source>
        <dbReference type="EMBL" id="MCO6051962.1"/>
    </source>
</evidence>
<feature type="domain" description="D-apionate lactonase C-terminal" evidence="3">
    <location>
        <begin position="559"/>
        <end position="623"/>
    </location>
</feature>
<proteinExistence type="predicted"/>
<dbReference type="EMBL" id="JAMXQS010000009">
    <property type="protein sequence ID" value="MCO6051962.1"/>
    <property type="molecule type" value="Genomic_DNA"/>
</dbReference>
<dbReference type="RefSeq" id="WP_252822019.1">
    <property type="nucleotide sequence ID" value="NZ_JAMXQS010000009.1"/>
</dbReference>
<feature type="domain" description="D-apionate lactonase TIM barrel" evidence="2">
    <location>
        <begin position="263"/>
        <end position="546"/>
    </location>
</feature>
<organism evidence="4 5">
    <name type="scientific">Mesorhizobium liriopis</name>
    <dbReference type="NCBI Taxonomy" id="2953882"/>
    <lineage>
        <taxon>Bacteria</taxon>
        <taxon>Pseudomonadati</taxon>
        <taxon>Pseudomonadota</taxon>
        <taxon>Alphaproteobacteria</taxon>
        <taxon>Hyphomicrobiales</taxon>
        <taxon>Phyllobacteriaceae</taxon>
        <taxon>Mesorhizobium</taxon>
    </lineage>
</organism>
<evidence type="ECO:0000259" key="3">
    <source>
        <dbReference type="Pfam" id="PF25839"/>
    </source>
</evidence>
<accession>A0ABT1CAV8</accession>
<dbReference type="Proteomes" id="UP001205906">
    <property type="component" value="Unassembled WGS sequence"/>
</dbReference>
<evidence type="ECO:0000259" key="1">
    <source>
        <dbReference type="Pfam" id="PF25837"/>
    </source>
</evidence>
<dbReference type="Pfam" id="PF25837">
    <property type="entry name" value="Apionate_lact_N"/>
    <property type="match status" value="1"/>
</dbReference>
<name>A0ABT1CAV8_9HYPH</name>
<comment type="caution">
    <text evidence="4">The sequence shown here is derived from an EMBL/GenBank/DDBJ whole genome shotgun (WGS) entry which is preliminary data.</text>
</comment>
<protein>
    <submittedName>
        <fullName evidence="4">Alpha-glucosidase C-terminal domain-containing protein</fullName>
    </submittedName>
</protein>
<dbReference type="Pfam" id="PF25838">
    <property type="entry name" value="Apionate_lact_M"/>
    <property type="match status" value="1"/>
</dbReference>
<dbReference type="Pfam" id="PF25839">
    <property type="entry name" value="Apionate_lact_C"/>
    <property type="match status" value="1"/>
</dbReference>
<evidence type="ECO:0000259" key="2">
    <source>
        <dbReference type="Pfam" id="PF25838"/>
    </source>
</evidence>
<reference evidence="4 5" key="1">
    <citation type="submission" date="2022-06" db="EMBL/GenBank/DDBJ databases">
        <title>Mesorhizobium sp. strain RP14 Genome sequencing and assembly.</title>
        <authorList>
            <person name="Kim I."/>
        </authorList>
    </citation>
    <scope>NUCLEOTIDE SEQUENCE [LARGE SCALE GENOMIC DNA]</scope>
    <source>
        <strain evidence="5">RP14(2022)</strain>
    </source>
</reference>
<dbReference type="InterPro" id="IPR058787">
    <property type="entry name" value="ApnL_M"/>
</dbReference>
<dbReference type="InterPro" id="IPR058789">
    <property type="entry name" value="ApnL_C"/>
</dbReference>
<keyword evidence="5" id="KW-1185">Reference proteome</keyword>
<feature type="domain" description="D-apionate lactonase N-terminal" evidence="1">
    <location>
        <begin position="9"/>
        <end position="235"/>
    </location>
</feature>
<sequence>MSTPSRAIMLFGTEERPAESRTLRAGPLSVVLEDGNLRTIRWHGTEAIRAVSYLVRDENWGTYAPAIEGLSVEEEAARFAVSYRGTCKASSGTVLRFEAKITGEASGRLVFDVSAVPDADFSTNRTGFNILHPIVGVAGRPAMVEHTDGTVEHSEFPLLIDPAQPFMAMRRITHELAPSVTASVLMEGDTFEMEDQRNWTDASYKTYVRPLALPWPYTLPAGETVRQTITITLEGVPESSGRNGVGPVQVRLGEDTGAIHPSVGLVVTPEETAATLAALSHLKALGPRHLILSFDPLQGHGQAALDGFRQLLDAYPVPATLELTLPAKRTPADELAEAARMVEAAGLRLDAVSVSPAPDLKSTPPGSRWPECPPLDEIYRTGRAHFPGVRLGGGMFSYFTELNRKRVPAEFLDFVTHSTAPIVHAADDESVMQTLEALPFNTQSVRAIFGDKPYRIGPSTIGMRHNPYGAALATSDGKVRKTMMSNDPRQRGLFAGAWNVGYAAATLSARLEALTLGALTGPFGVVEGEGVRPAFHALKAIAALSGLPARALEIGENAVVAGLATGSTLVLANLRPEPVDLRVQGLDGFMRVDETVWNAVSSSAELPRESGSDHISLGAYGVAICSVR</sequence>